<evidence type="ECO:0000313" key="1">
    <source>
        <dbReference type="EMBL" id="HAF2129664.1"/>
    </source>
</evidence>
<protein>
    <submittedName>
        <fullName evidence="1">Transcriptional regulator</fullName>
    </submittedName>
</protein>
<reference evidence="1" key="2">
    <citation type="submission" date="2020-02" db="EMBL/GenBank/DDBJ databases">
        <authorList>
            <consortium name="NCBI Pathogen Detection Project"/>
        </authorList>
    </citation>
    <scope>NUCLEOTIDE SEQUENCE</scope>
    <source>
        <strain evidence="1">MA.CK_00/00001968</strain>
    </source>
</reference>
<comment type="caution">
    <text evidence="1">The sequence shown here is derived from an EMBL/GenBank/DDBJ whole genome shotgun (WGS) entry which is preliminary data.</text>
</comment>
<sequence length="274" mass="31388">MITTFNRKQTAPRVIIHGDCWPVVNATEYVIKSLYPESRCETTFRLIPLLQQLARAPDALLLLCLRPREHLFLFYALKNELLCHPALIFSDELLFSDRVVLHSWGDIPAMLHQELTGTVDCLRHGKSPSPVKGSLVSFLSDPKPAMGSFAVPLIFNNPKRLMNYMSLLMFRATESCGVTPDQQKLLEEIHRGRHTLSGLKSVLNRDEKKIFQDKNRLLIKLGMKNRLRELLYGTRFCLSQQRTEFISPDEAKTLFETESFAALSEEKICLQNDI</sequence>
<dbReference type="AlphaFoldDB" id="A0A743SNQ9"/>
<gene>
    <name evidence="1" type="ORF">G9F27_003904</name>
</gene>
<reference evidence="1" key="1">
    <citation type="journal article" date="2018" name="Genome Biol.">
        <title>SKESA: strategic k-mer extension for scrupulous assemblies.</title>
        <authorList>
            <person name="Souvorov A."/>
            <person name="Agarwala R."/>
            <person name="Lipman D.J."/>
        </authorList>
    </citation>
    <scope>NUCLEOTIDE SEQUENCE</scope>
    <source>
        <strain evidence="1">MA.CK_00/00001968</strain>
    </source>
</reference>
<dbReference type="EMBL" id="DAAUQX010000041">
    <property type="protein sequence ID" value="HAF2129664.1"/>
    <property type="molecule type" value="Genomic_DNA"/>
</dbReference>
<organism evidence="1">
    <name type="scientific">Salmonella enterica</name>
    <name type="common">Salmonella choleraesuis</name>
    <dbReference type="NCBI Taxonomy" id="28901"/>
    <lineage>
        <taxon>Bacteria</taxon>
        <taxon>Pseudomonadati</taxon>
        <taxon>Pseudomonadota</taxon>
        <taxon>Gammaproteobacteria</taxon>
        <taxon>Enterobacterales</taxon>
        <taxon>Enterobacteriaceae</taxon>
        <taxon>Salmonella</taxon>
    </lineage>
</organism>
<proteinExistence type="predicted"/>
<name>A0A743SNQ9_SALER</name>
<accession>A0A743SNQ9</accession>